<dbReference type="EnsemblMetazoa" id="Aqu2.1.03221_001">
    <property type="protein sequence ID" value="Aqu2.1.03221_001"/>
    <property type="gene ID" value="Aqu2.1.03221"/>
</dbReference>
<keyword evidence="1" id="KW-0812">Transmembrane</keyword>
<dbReference type="AlphaFoldDB" id="A0A1X7SME5"/>
<name>A0A1X7SME5_AMPQE</name>
<proteinExistence type="predicted"/>
<keyword evidence="1" id="KW-0472">Membrane</keyword>
<feature type="transmembrane region" description="Helical" evidence="1">
    <location>
        <begin position="33"/>
        <end position="54"/>
    </location>
</feature>
<accession>A0A1X7SME5</accession>
<evidence type="ECO:0000256" key="1">
    <source>
        <dbReference type="SAM" id="Phobius"/>
    </source>
</evidence>
<keyword evidence="1" id="KW-1133">Transmembrane helix</keyword>
<reference evidence="2" key="1">
    <citation type="submission" date="2017-05" db="UniProtKB">
        <authorList>
            <consortium name="EnsemblMetazoa"/>
        </authorList>
    </citation>
    <scope>IDENTIFICATION</scope>
</reference>
<organism evidence="2">
    <name type="scientific">Amphimedon queenslandica</name>
    <name type="common">Sponge</name>
    <dbReference type="NCBI Taxonomy" id="400682"/>
    <lineage>
        <taxon>Eukaryota</taxon>
        <taxon>Metazoa</taxon>
        <taxon>Porifera</taxon>
        <taxon>Demospongiae</taxon>
        <taxon>Heteroscleromorpha</taxon>
        <taxon>Haplosclerida</taxon>
        <taxon>Niphatidae</taxon>
        <taxon>Amphimedon</taxon>
    </lineage>
</organism>
<evidence type="ECO:0000313" key="2">
    <source>
        <dbReference type="EnsemblMetazoa" id="Aqu2.1.03221_001"/>
    </source>
</evidence>
<dbReference type="InParanoid" id="A0A1X7SME5"/>
<protein>
    <submittedName>
        <fullName evidence="2">Uncharacterized protein</fullName>
    </submittedName>
</protein>
<sequence>MSALMIYVLIKVLVSINWDPMTVPVLTDLCKDLSTFALISMNVLILTFTTVLGMRCARIQLAASCVSVKMDLHVVVMD</sequence>